<dbReference type="GO" id="GO:0000156">
    <property type="term" value="F:phosphorelay response regulator activity"/>
    <property type="evidence" value="ECO:0007669"/>
    <property type="project" value="InterPro"/>
</dbReference>
<dbReference type="GO" id="GO:0003677">
    <property type="term" value="F:DNA binding"/>
    <property type="evidence" value="ECO:0007669"/>
    <property type="project" value="UniProtKB-KW"/>
</dbReference>
<dbReference type="PANTHER" id="PTHR37299:SF1">
    <property type="entry name" value="STAGE 0 SPORULATION PROTEIN A HOMOLOG"/>
    <property type="match status" value="1"/>
</dbReference>
<dbReference type="AlphaFoldDB" id="A0A7X0PC67"/>
<dbReference type="InterPro" id="IPR046947">
    <property type="entry name" value="LytR-like"/>
</dbReference>
<gene>
    <name evidence="4" type="ORF">HNP48_001818</name>
</gene>
<dbReference type="SUPFAM" id="SSF52172">
    <property type="entry name" value="CheY-like"/>
    <property type="match status" value="1"/>
</dbReference>
<feature type="domain" description="Response regulatory" evidence="2">
    <location>
        <begin position="9"/>
        <end position="128"/>
    </location>
</feature>
<evidence type="ECO:0000256" key="1">
    <source>
        <dbReference type="PROSITE-ProRule" id="PRU00169"/>
    </source>
</evidence>
<dbReference type="Pfam" id="PF00072">
    <property type="entry name" value="Response_reg"/>
    <property type="match status" value="1"/>
</dbReference>
<dbReference type="PROSITE" id="PS50110">
    <property type="entry name" value="RESPONSE_REGULATORY"/>
    <property type="match status" value="1"/>
</dbReference>
<dbReference type="Gene3D" id="3.40.50.2300">
    <property type="match status" value="1"/>
</dbReference>
<dbReference type="Proteomes" id="UP000575083">
    <property type="component" value="Unassembled WGS sequence"/>
</dbReference>
<dbReference type="Gene3D" id="2.40.50.1020">
    <property type="entry name" value="LytTr DNA-binding domain"/>
    <property type="match status" value="1"/>
</dbReference>
<dbReference type="InterPro" id="IPR001789">
    <property type="entry name" value="Sig_transdc_resp-reg_receiver"/>
</dbReference>
<evidence type="ECO:0000259" key="3">
    <source>
        <dbReference type="PROSITE" id="PS50930"/>
    </source>
</evidence>
<dbReference type="RefSeq" id="WP_184856589.1">
    <property type="nucleotide sequence ID" value="NZ_JACHLK010000003.1"/>
</dbReference>
<keyword evidence="5" id="KW-1185">Reference proteome</keyword>
<sequence length="277" mass="29702">MNTATAAPRALIAEDEPLLAAALQQELTRAWPGLQIAATVGDGRSAVRQALALQPEVLFFDIRMPGQTGLDAAVELADAWPADKPFPALVFVTAYDQYAVQAFEAQAVDYLLKPVQAARLQKTVQKLQQALAAKAPAADALEATMAQLRHLLAAPGVATAAPASPPAPAGPLTMIQASSGNQIHMVPVAEVLYFEAADKYVRVLTAAREFLIRTPLKELTEQLDASVFWQIHRSTLVRASAITTVTRDEAGKLHLALAGRPEKLAVSRLYAHLFKAM</sequence>
<evidence type="ECO:0000313" key="4">
    <source>
        <dbReference type="EMBL" id="MBB6559151.1"/>
    </source>
</evidence>
<protein>
    <submittedName>
        <fullName evidence="4">DNA-binding LytR/AlgR family response regulator</fullName>
    </submittedName>
</protein>
<feature type="modified residue" description="4-aspartylphosphate" evidence="1">
    <location>
        <position position="61"/>
    </location>
</feature>
<dbReference type="SMART" id="SM00850">
    <property type="entry name" value="LytTR"/>
    <property type="match status" value="1"/>
</dbReference>
<evidence type="ECO:0000313" key="5">
    <source>
        <dbReference type="Proteomes" id="UP000575083"/>
    </source>
</evidence>
<keyword evidence="1" id="KW-0597">Phosphoprotein</keyword>
<name>A0A7X0PC67_9BURK</name>
<dbReference type="PROSITE" id="PS50930">
    <property type="entry name" value="HTH_LYTTR"/>
    <property type="match status" value="1"/>
</dbReference>
<dbReference type="PANTHER" id="PTHR37299">
    <property type="entry name" value="TRANSCRIPTIONAL REGULATOR-RELATED"/>
    <property type="match status" value="1"/>
</dbReference>
<accession>A0A7X0PC67</accession>
<proteinExistence type="predicted"/>
<dbReference type="InterPro" id="IPR011006">
    <property type="entry name" value="CheY-like_superfamily"/>
</dbReference>
<organism evidence="4 5">
    <name type="scientific">Acidovorax soli</name>
    <dbReference type="NCBI Taxonomy" id="592050"/>
    <lineage>
        <taxon>Bacteria</taxon>
        <taxon>Pseudomonadati</taxon>
        <taxon>Pseudomonadota</taxon>
        <taxon>Betaproteobacteria</taxon>
        <taxon>Burkholderiales</taxon>
        <taxon>Comamonadaceae</taxon>
        <taxon>Acidovorax</taxon>
    </lineage>
</organism>
<comment type="caution">
    <text evidence="4">The sequence shown here is derived from an EMBL/GenBank/DDBJ whole genome shotgun (WGS) entry which is preliminary data.</text>
</comment>
<dbReference type="InterPro" id="IPR007492">
    <property type="entry name" value="LytTR_DNA-bd_dom"/>
</dbReference>
<keyword evidence="4" id="KW-0238">DNA-binding</keyword>
<dbReference type="EMBL" id="JACHLK010000003">
    <property type="protein sequence ID" value="MBB6559151.1"/>
    <property type="molecule type" value="Genomic_DNA"/>
</dbReference>
<feature type="domain" description="HTH LytTR-type" evidence="3">
    <location>
        <begin position="175"/>
        <end position="277"/>
    </location>
</feature>
<dbReference type="Pfam" id="PF04397">
    <property type="entry name" value="LytTR"/>
    <property type="match status" value="1"/>
</dbReference>
<evidence type="ECO:0000259" key="2">
    <source>
        <dbReference type="PROSITE" id="PS50110"/>
    </source>
</evidence>
<reference evidence="4 5" key="1">
    <citation type="submission" date="2020-08" db="EMBL/GenBank/DDBJ databases">
        <title>Functional genomics of gut bacteria from endangered species of beetles.</title>
        <authorList>
            <person name="Carlos-Shanley C."/>
        </authorList>
    </citation>
    <scope>NUCLEOTIDE SEQUENCE [LARGE SCALE GENOMIC DNA]</scope>
    <source>
        <strain evidence="4 5">S00198</strain>
    </source>
</reference>
<dbReference type="SMART" id="SM00448">
    <property type="entry name" value="REC"/>
    <property type="match status" value="1"/>
</dbReference>